<protein>
    <submittedName>
        <fullName evidence="1">Uncharacterized protein</fullName>
    </submittedName>
</protein>
<sequence>MYARKDRKRRKMLFVLFGDKIKLDVSIDAVVEMINLELGKQGIVNAADIKYCRHYFGKRQAENERPKLIAEMAPRNNSNSLTIRKQVKSIQPDLEEVDWTDVDEISVAIEGIKSKFTKR</sequence>
<dbReference type="Proteomes" id="UP000198748">
    <property type="component" value="Unassembled WGS sequence"/>
</dbReference>
<organism evidence="1 2">
    <name type="scientific">Dyadobacter soli</name>
    <dbReference type="NCBI Taxonomy" id="659014"/>
    <lineage>
        <taxon>Bacteria</taxon>
        <taxon>Pseudomonadati</taxon>
        <taxon>Bacteroidota</taxon>
        <taxon>Cytophagia</taxon>
        <taxon>Cytophagales</taxon>
        <taxon>Spirosomataceae</taxon>
        <taxon>Dyadobacter</taxon>
    </lineage>
</organism>
<dbReference type="AlphaFoldDB" id="A0A1G7QF06"/>
<proteinExistence type="predicted"/>
<dbReference type="EMBL" id="FNAN01000014">
    <property type="protein sequence ID" value="SDF96509.1"/>
    <property type="molecule type" value="Genomic_DNA"/>
</dbReference>
<dbReference type="STRING" id="659014.SAMN04487996_11411"/>
<evidence type="ECO:0000313" key="1">
    <source>
        <dbReference type="EMBL" id="SDF96509.1"/>
    </source>
</evidence>
<reference evidence="2" key="1">
    <citation type="submission" date="2016-10" db="EMBL/GenBank/DDBJ databases">
        <authorList>
            <person name="Varghese N."/>
            <person name="Submissions S."/>
        </authorList>
    </citation>
    <scope>NUCLEOTIDE SEQUENCE [LARGE SCALE GENOMIC DNA]</scope>
    <source>
        <strain evidence="2">DSM 25329</strain>
    </source>
</reference>
<accession>A0A1G7QF06</accession>
<keyword evidence="2" id="KW-1185">Reference proteome</keyword>
<gene>
    <name evidence="1" type="ORF">SAMN04487996_11411</name>
</gene>
<name>A0A1G7QF06_9BACT</name>
<evidence type="ECO:0000313" key="2">
    <source>
        <dbReference type="Proteomes" id="UP000198748"/>
    </source>
</evidence>